<dbReference type="AlphaFoldDB" id="A0A812AS81"/>
<evidence type="ECO:0000313" key="3">
    <source>
        <dbReference type="Proteomes" id="UP000597762"/>
    </source>
</evidence>
<keyword evidence="1" id="KW-0472">Membrane</keyword>
<dbReference type="Proteomes" id="UP000597762">
    <property type="component" value="Unassembled WGS sequence"/>
</dbReference>
<keyword evidence="1" id="KW-1133">Transmembrane helix</keyword>
<reference evidence="2" key="1">
    <citation type="submission" date="2021-01" db="EMBL/GenBank/DDBJ databases">
        <authorList>
            <person name="Li R."/>
            <person name="Bekaert M."/>
        </authorList>
    </citation>
    <scope>NUCLEOTIDE SEQUENCE</scope>
    <source>
        <strain evidence="2">Farmed</strain>
    </source>
</reference>
<keyword evidence="1" id="KW-0812">Transmembrane</keyword>
<feature type="transmembrane region" description="Helical" evidence="1">
    <location>
        <begin position="175"/>
        <end position="195"/>
    </location>
</feature>
<accession>A0A812AS81</accession>
<proteinExistence type="predicted"/>
<evidence type="ECO:0000313" key="2">
    <source>
        <dbReference type="EMBL" id="CAE1154387.1"/>
    </source>
</evidence>
<comment type="caution">
    <text evidence="2">The sequence shown here is derived from an EMBL/GenBank/DDBJ whole genome shotgun (WGS) entry which is preliminary data.</text>
</comment>
<evidence type="ECO:0000256" key="1">
    <source>
        <dbReference type="SAM" id="Phobius"/>
    </source>
</evidence>
<organism evidence="2 3">
    <name type="scientific">Acanthosepion pharaonis</name>
    <name type="common">Pharaoh cuttlefish</name>
    <name type="synonym">Sepia pharaonis</name>
    <dbReference type="NCBI Taxonomy" id="158019"/>
    <lineage>
        <taxon>Eukaryota</taxon>
        <taxon>Metazoa</taxon>
        <taxon>Spiralia</taxon>
        <taxon>Lophotrochozoa</taxon>
        <taxon>Mollusca</taxon>
        <taxon>Cephalopoda</taxon>
        <taxon>Coleoidea</taxon>
        <taxon>Decapodiformes</taxon>
        <taxon>Sepiida</taxon>
        <taxon>Sepiina</taxon>
        <taxon>Sepiidae</taxon>
        <taxon>Acanthosepion</taxon>
    </lineage>
</organism>
<gene>
    <name evidence="2" type="ORF">SPHA_4178</name>
</gene>
<dbReference type="EMBL" id="CAHIKZ030000130">
    <property type="protein sequence ID" value="CAE1154387.1"/>
    <property type="molecule type" value="Genomic_DNA"/>
</dbReference>
<name>A0A812AS81_ACAPH</name>
<keyword evidence="3" id="KW-1185">Reference proteome</keyword>
<sequence>MSQCARSPLPPFRKQSRICLSSRPSPAADGTQQQLLKQSFSGLTSESHSITTLRGSTHCYCLPSETPAHSGSFQRPPAHPCSFQQSPAHSCSIQRPPEFSSSLLQLLALRLTPPAPAHSCGALLMPCYCPLTSSDLFQRLLTSGYRSRTNDLCRPTTHRSQNKDTISIVYYRPSAFVILLCYSRLFAFVSALLVVRSIGTHTSQPTATYIKFNNNTK</sequence>
<protein>
    <submittedName>
        <fullName evidence="2">Uncharacterized protein</fullName>
    </submittedName>
</protein>